<accession>A0A6J1WJS2</accession>
<feature type="region of interest" description="Disordered" evidence="1">
    <location>
        <begin position="387"/>
        <end position="416"/>
    </location>
</feature>
<feature type="region of interest" description="Disordered" evidence="1">
    <location>
        <begin position="29"/>
        <end position="49"/>
    </location>
</feature>
<dbReference type="AlphaFoldDB" id="A0A6J1WJS2"/>
<feature type="compositionally biased region" description="Pro residues" evidence="1">
    <location>
        <begin position="391"/>
        <end position="401"/>
    </location>
</feature>
<name>A0A6J1WJS2_GALME</name>
<dbReference type="Proteomes" id="UP001652740">
    <property type="component" value="Unplaced"/>
</dbReference>
<reference evidence="3" key="1">
    <citation type="submission" date="2025-08" db="UniProtKB">
        <authorList>
            <consortium name="RefSeq"/>
        </authorList>
    </citation>
    <scope>IDENTIFICATION</scope>
    <source>
        <tissue evidence="3">Whole larvae</tissue>
    </source>
</reference>
<dbReference type="KEGG" id="gmw:113514575"/>
<evidence type="ECO:0000313" key="2">
    <source>
        <dbReference type="Proteomes" id="UP001652740"/>
    </source>
</evidence>
<proteinExistence type="predicted"/>
<organism evidence="2 3">
    <name type="scientific">Galleria mellonella</name>
    <name type="common">Greater wax moth</name>
    <dbReference type="NCBI Taxonomy" id="7137"/>
    <lineage>
        <taxon>Eukaryota</taxon>
        <taxon>Metazoa</taxon>
        <taxon>Ecdysozoa</taxon>
        <taxon>Arthropoda</taxon>
        <taxon>Hexapoda</taxon>
        <taxon>Insecta</taxon>
        <taxon>Pterygota</taxon>
        <taxon>Neoptera</taxon>
        <taxon>Endopterygota</taxon>
        <taxon>Lepidoptera</taxon>
        <taxon>Glossata</taxon>
        <taxon>Ditrysia</taxon>
        <taxon>Pyraloidea</taxon>
        <taxon>Pyralidae</taxon>
        <taxon>Galleriinae</taxon>
        <taxon>Galleria</taxon>
    </lineage>
</organism>
<evidence type="ECO:0000256" key="1">
    <source>
        <dbReference type="SAM" id="MobiDB-lite"/>
    </source>
</evidence>
<dbReference type="RefSeq" id="XP_026754482.2">
    <property type="nucleotide sequence ID" value="XM_026898681.3"/>
</dbReference>
<evidence type="ECO:0000313" key="3">
    <source>
        <dbReference type="RefSeq" id="XP_026754482.2"/>
    </source>
</evidence>
<dbReference type="InParanoid" id="A0A6J1WJS2"/>
<sequence>MASRNIEDIHVTLLNKLLSDSGLECIRSAPESPESFSSLGEIEEQGPCEEHEEVIPEEIPEEEKQQIVEELFEEETEVFPSPSLRRILPDKIRKIEEQNKIHVLPEEFKTDIDPAAIPKIAYTAQQKYIDILAEIVGCTKYKSSLAEFWFLDTLANLLRRAQEDELDRPTQAILILWFCEWMKEIQHFDAADRNRMLKRFQDNMVSAARFIAEEERLPTPTEAGVYYQARENLPGAQELGPNIPTELKQHLVTFKGAAYECSLRDLTKIIHYIFDLFSTDYQYNLVRSIFTFTPEYMLIDAPFQIQNSKGLYVPLKFKPKKEKSPKKDSKQTKGKKREIDTEEYLALMELKAKEERELEEQEKKDREDWHRRNHILPLNFAADDAFFDKYWPPPPPEPIIEPEPEPKGKGKGKGKK</sequence>
<protein>
    <submittedName>
        <fullName evidence="3">Uncharacterized protein LOC113514575 isoform X1</fullName>
    </submittedName>
</protein>
<gene>
    <name evidence="3" type="primary">LOC113514575</name>
</gene>
<keyword evidence="2" id="KW-1185">Reference proteome</keyword>
<dbReference type="GeneID" id="113514575"/>